<dbReference type="GO" id="GO:0016881">
    <property type="term" value="F:acid-amino acid ligase activity"/>
    <property type="evidence" value="ECO:0007669"/>
    <property type="project" value="UniProtKB-ARBA"/>
</dbReference>
<organism evidence="4 5">
    <name type="scientific">Salinomyces thailandicus</name>
    <dbReference type="NCBI Taxonomy" id="706561"/>
    <lineage>
        <taxon>Eukaryota</taxon>
        <taxon>Fungi</taxon>
        <taxon>Dikarya</taxon>
        <taxon>Ascomycota</taxon>
        <taxon>Pezizomycotina</taxon>
        <taxon>Dothideomycetes</taxon>
        <taxon>Dothideomycetidae</taxon>
        <taxon>Mycosphaerellales</taxon>
        <taxon>Teratosphaeriaceae</taxon>
        <taxon>Salinomyces</taxon>
    </lineage>
</organism>
<gene>
    <name evidence="4" type="ORF">B0A50_00724</name>
</gene>
<name>A0A4U0UCF0_9PEZI</name>
<dbReference type="Proteomes" id="UP000308549">
    <property type="component" value="Unassembled WGS sequence"/>
</dbReference>
<dbReference type="Pfam" id="PF06276">
    <property type="entry name" value="FhuF"/>
    <property type="match status" value="1"/>
</dbReference>
<dbReference type="InterPro" id="IPR022770">
    <property type="entry name" value="IucA/IucC-like_C"/>
</dbReference>
<evidence type="ECO:0000256" key="1">
    <source>
        <dbReference type="SAM" id="SignalP"/>
    </source>
</evidence>
<comment type="caution">
    <text evidence="4">The sequence shown here is derived from an EMBL/GenBank/DDBJ whole genome shotgun (WGS) entry which is preliminary data.</text>
</comment>
<dbReference type="AlphaFoldDB" id="A0A4U0UCF0"/>
<dbReference type="EMBL" id="NAJL01000003">
    <property type="protein sequence ID" value="TKA33171.1"/>
    <property type="molecule type" value="Genomic_DNA"/>
</dbReference>
<protein>
    <recommendedName>
        <fullName evidence="6">Aerobactin siderophore biosynthesis IucA/IucC-like C-terminal domain-containing protein</fullName>
    </recommendedName>
</protein>
<feature type="signal peptide" evidence="1">
    <location>
        <begin position="1"/>
        <end position="21"/>
    </location>
</feature>
<evidence type="ECO:0008006" key="6">
    <source>
        <dbReference type="Google" id="ProtNLM"/>
    </source>
</evidence>
<sequence length="300" mass="33677">MRTVVLPLALEFEWHLKLALACTITSALRTITPWTACVGPELSAVLRDLLPEELWVCREVASVTGAQEDYDEAKHISCVLRESHEAKADAMNQTLVIAAALAEIPLGESECYATFLFGLGTGNEKMDWLERYTWKLLEATLLPALDSGICLEAHGQNMLVRIDKATREVVGFVVRDLGGIKCHSPTLRQKGYVLSSALPGSFVTTEDEEAAWGVLQHTVIQSHIQHLIRRLQLEPARAWGRIREQIEDLLGARKDLDVTLRFKEFLFAPVVKNKAFLGMKLQGLYRDYEYTMVPNVLMTK</sequence>
<dbReference type="PANTHER" id="PTHR34384:SF5">
    <property type="entry name" value="L-2,3-DIAMINOPROPANOATE--CITRATE LIGASE"/>
    <property type="match status" value="1"/>
</dbReference>
<evidence type="ECO:0000313" key="4">
    <source>
        <dbReference type="EMBL" id="TKA33171.1"/>
    </source>
</evidence>
<evidence type="ECO:0000259" key="3">
    <source>
        <dbReference type="Pfam" id="PF06276"/>
    </source>
</evidence>
<dbReference type="Gene3D" id="1.10.510.40">
    <property type="match status" value="1"/>
</dbReference>
<feature type="chain" id="PRO_5020560640" description="Aerobactin siderophore biosynthesis IucA/IucC-like C-terminal domain-containing protein" evidence="1">
    <location>
        <begin position="22"/>
        <end position="300"/>
    </location>
</feature>
<reference evidence="4 5" key="1">
    <citation type="submission" date="2017-03" db="EMBL/GenBank/DDBJ databases">
        <title>Genomes of endolithic fungi from Antarctica.</title>
        <authorList>
            <person name="Coleine C."/>
            <person name="Masonjones S."/>
            <person name="Stajich J.E."/>
        </authorList>
    </citation>
    <scope>NUCLEOTIDE SEQUENCE [LARGE SCALE GENOMIC DNA]</scope>
    <source>
        <strain evidence="4 5">CCFEE 6315</strain>
    </source>
</reference>
<evidence type="ECO:0000313" key="5">
    <source>
        <dbReference type="Proteomes" id="UP000308549"/>
    </source>
</evidence>
<dbReference type="InterPro" id="IPR007310">
    <property type="entry name" value="Aerobactin_biosyn_IucA/IucC_N"/>
</dbReference>
<feature type="domain" description="Aerobactin siderophore biosynthesis IucA/IucC-like C-terminal" evidence="3">
    <location>
        <begin position="127"/>
        <end position="282"/>
    </location>
</feature>
<dbReference type="Pfam" id="PF04183">
    <property type="entry name" value="IucA_IucC"/>
    <property type="match status" value="1"/>
</dbReference>
<keyword evidence="5" id="KW-1185">Reference proteome</keyword>
<proteinExistence type="predicted"/>
<keyword evidence="1" id="KW-0732">Signal</keyword>
<evidence type="ECO:0000259" key="2">
    <source>
        <dbReference type="Pfam" id="PF04183"/>
    </source>
</evidence>
<feature type="domain" description="Aerobactin siderophore biosynthesis IucA/IucC N-terminal" evidence="2">
    <location>
        <begin position="1"/>
        <end position="102"/>
    </location>
</feature>
<dbReference type="GO" id="GO:0019290">
    <property type="term" value="P:siderophore biosynthetic process"/>
    <property type="evidence" value="ECO:0007669"/>
    <property type="project" value="InterPro"/>
</dbReference>
<accession>A0A4U0UCF0</accession>
<dbReference type="PANTHER" id="PTHR34384">
    <property type="entry name" value="L-2,3-DIAMINOPROPANOATE--CITRATE LIGASE"/>
    <property type="match status" value="1"/>
</dbReference>
<dbReference type="OrthoDB" id="2117718at2759"/>
<dbReference type="InterPro" id="IPR037455">
    <property type="entry name" value="LucA/IucC-like"/>
</dbReference>